<keyword evidence="3" id="KW-0547">Nucleotide-binding</keyword>
<dbReference type="Pfam" id="PF02661">
    <property type="entry name" value="Fic"/>
    <property type="match status" value="1"/>
</dbReference>
<dbReference type="OrthoDB" id="9813719at2"/>
<dbReference type="Gene3D" id="1.10.3290.10">
    <property type="entry name" value="Fido-like domain"/>
    <property type="match status" value="1"/>
</dbReference>
<protein>
    <recommendedName>
        <fullName evidence="5">protein adenylyltransferase</fullName>
        <ecNumber evidence="5">2.7.7.108</ecNumber>
    </recommendedName>
</protein>
<evidence type="ECO:0000256" key="8">
    <source>
        <dbReference type="SAM" id="MobiDB-lite"/>
    </source>
</evidence>
<evidence type="ECO:0000256" key="7">
    <source>
        <dbReference type="ARBA" id="ARBA00048696"/>
    </source>
</evidence>
<dbReference type="GO" id="GO:0070733">
    <property type="term" value="F:AMPylase activity"/>
    <property type="evidence" value="ECO:0007669"/>
    <property type="project" value="UniProtKB-EC"/>
</dbReference>
<dbReference type="EMBL" id="UGVI01000003">
    <property type="protein sequence ID" value="SUF09246.1"/>
    <property type="molecule type" value="Genomic_DNA"/>
</dbReference>
<dbReference type="GO" id="GO:0005524">
    <property type="term" value="F:ATP binding"/>
    <property type="evidence" value="ECO:0007669"/>
    <property type="project" value="UniProtKB-KW"/>
</dbReference>
<dbReference type="Proteomes" id="UP000254569">
    <property type="component" value="Unassembled WGS sequence"/>
</dbReference>
<feature type="domain" description="Fido" evidence="9">
    <location>
        <begin position="54"/>
        <end position="194"/>
    </location>
</feature>
<dbReference type="SUPFAM" id="SSF140931">
    <property type="entry name" value="Fic-like"/>
    <property type="match status" value="1"/>
</dbReference>
<organism evidence="10 11">
    <name type="scientific">Rhodococcus gordoniae</name>
    <dbReference type="NCBI Taxonomy" id="223392"/>
    <lineage>
        <taxon>Bacteria</taxon>
        <taxon>Bacillati</taxon>
        <taxon>Actinomycetota</taxon>
        <taxon>Actinomycetes</taxon>
        <taxon>Mycobacteriales</taxon>
        <taxon>Nocardiaceae</taxon>
        <taxon>Rhodococcus</taxon>
    </lineage>
</organism>
<dbReference type="InterPro" id="IPR003812">
    <property type="entry name" value="Fido"/>
</dbReference>
<keyword evidence="1 10" id="KW-0808">Transferase</keyword>
<proteinExistence type="predicted"/>
<evidence type="ECO:0000256" key="4">
    <source>
        <dbReference type="ARBA" id="ARBA00022840"/>
    </source>
</evidence>
<dbReference type="GO" id="GO:0051302">
    <property type="term" value="P:regulation of cell division"/>
    <property type="evidence" value="ECO:0007669"/>
    <property type="project" value="TreeGrafter"/>
</dbReference>
<dbReference type="InterPro" id="IPR036597">
    <property type="entry name" value="Fido-like_dom_sf"/>
</dbReference>
<comment type="catalytic activity">
    <reaction evidence="6">
        <text>L-threonyl-[protein] + ATP = 3-O-(5'-adenylyl)-L-threonyl-[protein] + diphosphate</text>
        <dbReference type="Rhea" id="RHEA:54292"/>
        <dbReference type="Rhea" id="RHEA-COMP:11060"/>
        <dbReference type="Rhea" id="RHEA-COMP:13847"/>
        <dbReference type="ChEBI" id="CHEBI:30013"/>
        <dbReference type="ChEBI" id="CHEBI:30616"/>
        <dbReference type="ChEBI" id="CHEBI:33019"/>
        <dbReference type="ChEBI" id="CHEBI:138113"/>
        <dbReference type="EC" id="2.7.7.108"/>
    </reaction>
</comment>
<evidence type="ECO:0000256" key="3">
    <source>
        <dbReference type="ARBA" id="ARBA00022741"/>
    </source>
</evidence>
<dbReference type="RefSeq" id="WP_064065076.1">
    <property type="nucleotide sequence ID" value="NZ_LPZN01000052.1"/>
</dbReference>
<evidence type="ECO:0000259" key="9">
    <source>
        <dbReference type="PROSITE" id="PS51459"/>
    </source>
</evidence>
<sequence length="638" mass="70202">MTGSAAESEGYIPGTDVRINLLGITDARLLERIEDRAFAAGMYEFAQVPSPEKFTGDFLREIHRRGLYRVYSWAGQYKTVATTQGNLPITHSSPEDTATDVEELFADLAAENNLTGLDHRTFVTRLADYWARLTEIHPFPDGNSRSQFELFRRVAIKAGWVIDTDRVDLAALSAARYVTAESGDPRLLADVLTLAVVPVTGYAPIEPVPGRPALSLVSHLAMMRDYDRDRSGPYTATEAFREVTRERSLSGAELDNAHALVRIGLNLAERTEYGPEHDAAVRRILEGTSTLAAERAAAALPEPNHRYKDLFDPAAGKNTMRYDTGAPVNAFDERDPARLRRLITWELALRTADYLAHRDITGDGSELHASVIHRELHTDFMPIISDTPAYTNPVIAAPDEDTLTDPHQLGRHIAAIQKETEGVQSVAVVLMTDQLVHDHPGRTIDWRTIDPDALCAATHAANYHDDPPEGIEPDPALEDAMRVAGREAFAAELARAITTELPAAAPDLGTVDAAQRYERHWDVLAHRSYALLENYPERNETYEPLTTAIQAAEEPCHATSTGTVDVSEAAEPNPADGEPHRNFPHPDEVGEEQGPLSTAKALHGPPQVHHTPPQPNSRPPAIHEHQPPTQDLHLGPQL</sequence>
<evidence type="ECO:0000256" key="1">
    <source>
        <dbReference type="ARBA" id="ARBA00022679"/>
    </source>
</evidence>
<evidence type="ECO:0000256" key="5">
    <source>
        <dbReference type="ARBA" id="ARBA00034531"/>
    </source>
</evidence>
<evidence type="ECO:0000256" key="6">
    <source>
        <dbReference type="ARBA" id="ARBA00047939"/>
    </source>
</evidence>
<dbReference type="PANTHER" id="PTHR39560:SF1">
    <property type="entry name" value="PROTEIN ADENYLYLTRANSFERASE FIC-RELATED"/>
    <property type="match status" value="1"/>
</dbReference>
<feature type="region of interest" description="Disordered" evidence="8">
    <location>
        <begin position="555"/>
        <end position="638"/>
    </location>
</feature>
<dbReference type="PROSITE" id="PS51459">
    <property type="entry name" value="FIDO"/>
    <property type="match status" value="1"/>
</dbReference>
<dbReference type="EC" id="2.7.7.108" evidence="5"/>
<evidence type="ECO:0000313" key="10">
    <source>
        <dbReference type="EMBL" id="SUF09246.1"/>
    </source>
</evidence>
<evidence type="ECO:0000256" key="2">
    <source>
        <dbReference type="ARBA" id="ARBA00022695"/>
    </source>
</evidence>
<keyword evidence="2 10" id="KW-0548">Nucleotidyltransferase</keyword>
<name>A0A379PQP1_9NOCA</name>
<keyword evidence="4" id="KW-0067">ATP-binding</keyword>
<comment type="catalytic activity">
    <reaction evidence="7">
        <text>L-tyrosyl-[protein] + ATP = O-(5'-adenylyl)-L-tyrosyl-[protein] + diphosphate</text>
        <dbReference type="Rhea" id="RHEA:54288"/>
        <dbReference type="Rhea" id="RHEA-COMP:10136"/>
        <dbReference type="Rhea" id="RHEA-COMP:13846"/>
        <dbReference type="ChEBI" id="CHEBI:30616"/>
        <dbReference type="ChEBI" id="CHEBI:33019"/>
        <dbReference type="ChEBI" id="CHEBI:46858"/>
        <dbReference type="ChEBI" id="CHEBI:83624"/>
        <dbReference type="EC" id="2.7.7.108"/>
    </reaction>
</comment>
<keyword evidence="11" id="KW-1185">Reference proteome</keyword>
<reference evidence="10 11" key="1">
    <citation type="submission" date="2018-06" db="EMBL/GenBank/DDBJ databases">
        <authorList>
            <consortium name="Pathogen Informatics"/>
            <person name="Doyle S."/>
        </authorList>
    </citation>
    <scope>NUCLEOTIDE SEQUENCE [LARGE SCALE GENOMIC DNA]</scope>
    <source>
        <strain evidence="10 11">NCTC13296</strain>
    </source>
</reference>
<gene>
    <name evidence="10" type="primary">fic</name>
    <name evidence="10" type="ORF">NCTC13296_04444</name>
</gene>
<accession>A0A379PQP1</accession>
<feature type="compositionally biased region" description="Basic and acidic residues" evidence="8">
    <location>
        <begin position="577"/>
        <end position="588"/>
    </location>
</feature>
<evidence type="ECO:0000313" key="11">
    <source>
        <dbReference type="Proteomes" id="UP000254569"/>
    </source>
</evidence>
<dbReference type="AlphaFoldDB" id="A0A379PQP1"/>
<dbReference type="PANTHER" id="PTHR39560">
    <property type="entry name" value="PROTEIN ADENYLYLTRANSFERASE FIC-RELATED"/>
    <property type="match status" value="1"/>
</dbReference>